<dbReference type="SUPFAM" id="SSF51735">
    <property type="entry name" value="NAD(P)-binding Rossmann-fold domains"/>
    <property type="match status" value="1"/>
</dbReference>
<feature type="domain" description="3-hydroxyisobutyrate dehydrogenase-like NAD-binding" evidence="4">
    <location>
        <begin position="167"/>
        <end position="287"/>
    </location>
</feature>
<proteinExistence type="predicted"/>
<dbReference type="Pfam" id="PF14833">
    <property type="entry name" value="NAD_binding_11"/>
    <property type="match status" value="1"/>
</dbReference>
<organism evidence="5">
    <name type="scientific">freshwater metagenome</name>
    <dbReference type="NCBI Taxonomy" id="449393"/>
    <lineage>
        <taxon>unclassified sequences</taxon>
        <taxon>metagenomes</taxon>
        <taxon>ecological metagenomes</taxon>
    </lineage>
</organism>
<evidence type="ECO:0000259" key="3">
    <source>
        <dbReference type="Pfam" id="PF03446"/>
    </source>
</evidence>
<dbReference type="GO" id="GO:0016491">
    <property type="term" value="F:oxidoreductase activity"/>
    <property type="evidence" value="ECO:0007669"/>
    <property type="project" value="UniProtKB-KW"/>
</dbReference>
<evidence type="ECO:0000256" key="2">
    <source>
        <dbReference type="ARBA" id="ARBA00023027"/>
    </source>
</evidence>
<dbReference type="EMBL" id="CAFBMR010000154">
    <property type="protein sequence ID" value="CAB4932458.1"/>
    <property type="molecule type" value="Genomic_DNA"/>
</dbReference>
<dbReference type="GO" id="GO:0051287">
    <property type="term" value="F:NAD binding"/>
    <property type="evidence" value="ECO:0007669"/>
    <property type="project" value="InterPro"/>
</dbReference>
<dbReference type="InterPro" id="IPR036291">
    <property type="entry name" value="NAD(P)-bd_dom_sf"/>
</dbReference>
<dbReference type="PANTHER" id="PTHR43060:SF15">
    <property type="entry name" value="3-HYDROXYISOBUTYRATE DEHYDROGENASE-LIKE 1, MITOCHONDRIAL-RELATED"/>
    <property type="match status" value="1"/>
</dbReference>
<evidence type="ECO:0000256" key="1">
    <source>
        <dbReference type="ARBA" id="ARBA00023002"/>
    </source>
</evidence>
<dbReference type="InterPro" id="IPR029154">
    <property type="entry name" value="HIBADH-like_NADP-bd"/>
</dbReference>
<accession>A0A6J7IMJ6</accession>
<dbReference type="GO" id="GO:0050661">
    <property type="term" value="F:NADP binding"/>
    <property type="evidence" value="ECO:0007669"/>
    <property type="project" value="InterPro"/>
</dbReference>
<dbReference type="Gene3D" id="1.10.1040.10">
    <property type="entry name" value="N-(1-d-carboxylethyl)-l-norvaline Dehydrogenase, domain 2"/>
    <property type="match status" value="1"/>
</dbReference>
<dbReference type="InterPro" id="IPR008927">
    <property type="entry name" value="6-PGluconate_DH-like_C_sf"/>
</dbReference>
<reference evidence="5" key="1">
    <citation type="submission" date="2020-05" db="EMBL/GenBank/DDBJ databases">
        <authorList>
            <person name="Chiriac C."/>
            <person name="Salcher M."/>
            <person name="Ghai R."/>
            <person name="Kavagutti S V."/>
        </authorList>
    </citation>
    <scope>NUCLEOTIDE SEQUENCE</scope>
</reference>
<dbReference type="Pfam" id="PF03446">
    <property type="entry name" value="NAD_binding_2"/>
    <property type="match status" value="1"/>
</dbReference>
<dbReference type="InterPro" id="IPR006115">
    <property type="entry name" value="6PGDH_NADP-bd"/>
</dbReference>
<dbReference type="SUPFAM" id="SSF48179">
    <property type="entry name" value="6-phosphogluconate dehydrogenase C-terminal domain-like"/>
    <property type="match status" value="1"/>
</dbReference>
<dbReference type="Gene3D" id="3.40.50.720">
    <property type="entry name" value="NAD(P)-binding Rossmann-like Domain"/>
    <property type="match status" value="1"/>
</dbReference>
<evidence type="ECO:0000313" key="5">
    <source>
        <dbReference type="EMBL" id="CAB4932458.1"/>
    </source>
</evidence>
<dbReference type="PIRSF" id="PIRSF000103">
    <property type="entry name" value="HIBADH"/>
    <property type="match status" value="1"/>
</dbReference>
<name>A0A6J7IMJ6_9ZZZZ</name>
<keyword evidence="2" id="KW-0520">NAD</keyword>
<gene>
    <name evidence="5" type="ORF">UFOPK3610_02004</name>
</gene>
<sequence length="295" mass="30939">MTSAPIGLIGLGIMGSAISGCILRQGFDVVGFDIDPDKRAAHQARGGRVTASAAEVAMECGNVISSLPHPAALAHTVSELALRGDELHPDFRLIETSTLAISDKAKAREQLASVHRGMVDAPVSGTGQQATTGDLVIYLSGDAGDKAVTVDALSLFSRAVYDVGSFGNGMRLKFVANHLVAIHNAAAAEALLLARSAGLDLDLTLRAITDGAGTSRMLEVRGPLMAAENFDQPTMTITNFMKDLGLIDDFSAAAHTATPLFDVTRNLYQIAAQEGRGEQDTAAVFEVIRGLTPKR</sequence>
<dbReference type="AlphaFoldDB" id="A0A6J7IMJ6"/>
<evidence type="ECO:0000259" key="4">
    <source>
        <dbReference type="Pfam" id="PF14833"/>
    </source>
</evidence>
<feature type="domain" description="6-phosphogluconate dehydrogenase NADP-binding" evidence="3">
    <location>
        <begin position="6"/>
        <end position="161"/>
    </location>
</feature>
<keyword evidence="1" id="KW-0560">Oxidoreductase</keyword>
<dbReference type="InterPro" id="IPR013328">
    <property type="entry name" value="6PGD_dom2"/>
</dbReference>
<dbReference type="PANTHER" id="PTHR43060">
    <property type="entry name" value="3-HYDROXYISOBUTYRATE DEHYDROGENASE-LIKE 1, MITOCHONDRIAL-RELATED"/>
    <property type="match status" value="1"/>
</dbReference>
<dbReference type="InterPro" id="IPR015815">
    <property type="entry name" value="HIBADH-related"/>
</dbReference>
<protein>
    <submittedName>
        <fullName evidence="5">Unannotated protein</fullName>
    </submittedName>
</protein>